<accession>A0A1G2FAJ3</accession>
<keyword evidence="4 6" id="KW-1133">Transmembrane helix</keyword>
<dbReference type="AlphaFoldDB" id="A0A1G2FAJ3"/>
<evidence type="ECO:0000256" key="6">
    <source>
        <dbReference type="SAM" id="Phobius"/>
    </source>
</evidence>
<feature type="transmembrane region" description="Helical" evidence="6">
    <location>
        <begin position="149"/>
        <end position="166"/>
    </location>
</feature>
<dbReference type="InterPro" id="IPR051311">
    <property type="entry name" value="DedA_domain"/>
</dbReference>
<keyword evidence="2" id="KW-1003">Cell membrane</keyword>
<evidence type="ECO:0000256" key="4">
    <source>
        <dbReference type="ARBA" id="ARBA00022989"/>
    </source>
</evidence>
<comment type="subcellular location">
    <subcellularLocation>
        <location evidence="1">Cell membrane</location>
        <topology evidence="1">Multi-pass membrane protein</topology>
    </subcellularLocation>
</comment>
<protein>
    <recommendedName>
        <fullName evidence="7">VTT domain-containing protein</fullName>
    </recommendedName>
</protein>
<dbReference type="EMBL" id="MHMY01000020">
    <property type="protein sequence ID" value="OGZ35069.1"/>
    <property type="molecule type" value="Genomic_DNA"/>
</dbReference>
<keyword evidence="3 6" id="KW-0812">Transmembrane</keyword>
<evidence type="ECO:0000313" key="8">
    <source>
        <dbReference type="EMBL" id="OGZ35069.1"/>
    </source>
</evidence>
<proteinExistence type="predicted"/>
<comment type="caution">
    <text evidence="8">The sequence shown here is derived from an EMBL/GenBank/DDBJ whole genome shotgun (WGS) entry which is preliminary data.</text>
</comment>
<dbReference type="GO" id="GO:0005886">
    <property type="term" value="C:plasma membrane"/>
    <property type="evidence" value="ECO:0007669"/>
    <property type="project" value="UniProtKB-SubCell"/>
</dbReference>
<dbReference type="Pfam" id="PF09335">
    <property type="entry name" value="VTT_dom"/>
    <property type="match status" value="1"/>
</dbReference>
<name>A0A1G2FAJ3_9BACT</name>
<evidence type="ECO:0000256" key="5">
    <source>
        <dbReference type="ARBA" id="ARBA00023136"/>
    </source>
</evidence>
<dbReference type="PANTHER" id="PTHR42709">
    <property type="entry name" value="ALKALINE PHOSPHATASE LIKE PROTEIN"/>
    <property type="match status" value="1"/>
</dbReference>
<gene>
    <name evidence="8" type="ORF">A2815_01135</name>
</gene>
<keyword evidence="5 6" id="KW-0472">Membrane</keyword>
<evidence type="ECO:0000256" key="2">
    <source>
        <dbReference type="ARBA" id="ARBA00022475"/>
    </source>
</evidence>
<feature type="transmembrane region" description="Helical" evidence="6">
    <location>
        <begin position="120"/>
        <end position="143"/>
    </location>
</feature>
<dbReference type="InterPro" id="IPR032816">
    <property type="entry name" value="VTT_dom"/>
</dbReference>
<reference evidence="8 9" key="1">
    <citation type="journal article" date="2016" name="Nat. Commun.">
        <title>Thousands of microbial genomes shed light on interconnected biogeochemical processes in an aquifer system.</title>
        <authorList>
            <person name="Anantharaman K."/>
            <person name="Brown C.T."/>
            <person name="Hug L.A."/>
            <person name="Sharon I."/>
            <person name="Castelle C.J."/>
            <person name="Probst A.J."/>
            <person name="Thomas B.C."/>
            <person name="Singh A."/>
            <person name="Wilkins M.J."/>
            <person name="Karaoz U."/>
            <person name="Brodie E.L."/>
            <person name="Williams K.H."/>
            <person name="Hubbard S.S."/>
            <person name="Banfield J.F."/>
        </authorList>
    </citation>
    <scope>NUCLEOTIDE SEQUENCE [LARGE SCALE GENOMIC DNA]</scope>
</reference>
<feature type="domain" description="VTT" evidence="7">
    <location>
        <begin position="56"/>
        <end position="172"/>
    </location>
</feature>
<evidence type="ECO:0000259" key="7">
    <source>
        <dbReference type="Pfam" id="PF09335"/>
    </source>
</evidence>
<feature type="transmembrane region" description="Helical" evidence="6">
    <location>
        <begin position="37"/>
        <end position="62"/>
    </location>
</feature>
<dbReference type="Proteomes" id="UP000176974">
    <property type="component" value="Unassembled WGS sequence"/>
</dbReference>
<evidence type="ECO:0000256" key="1">
    <source>
        <dbReference type="ARBA" id="ARBA00004651"/>
    </source>
</evidence>
<evidence type="ECO:0000313" key="9">
    <source>
        <dbReference type="Proteomes" id="UP000176974"/>
    </source>
</evidence>
<dbReference type="PANTHER" id="PTHR42709:SF6">
    <property type="entry name" value="UNDECAPRENYL PHOSPHATE TRANSPORTER A"/>
    <property type="match status" value="1"/>
</dbReference>
<organism evidence="8 9">
    <name type="scientific">Candidatus Portnoybacteria bacterium RIFCSPHIGHO2_01_FULL_40_12b</name>
    <dbReference type="NCBI Taxonomy" id="1801994"/>
    <lineage>
        <taxon>Bacteria</taxon>
        <taxon>Candidatus Portnoyibacteriota</taxon>
    </lineage>
</organism>
<evidence type="ECO:0000256" key="3">
    <source>
        <dbReference type="ARBA" id="ARBA00022692"/>
    </source>
</evidence>
<feature type="transmembrane region" description="Helical" evidence="6">
    <location>
        <begin position="68"/>
        <end position="92"/>
    </location>
</feature>
<feature type="transmembrane region" description="Helical" evidence="6">
    <location>
        <begin position="6"/>
        <end position="25"/>
    </location>
</feature>
<sequence length="174" mass="19310">MKLQKLYAGTIFLLSIALSIAFYIFRDYFKEASSLGLLSLFAVNFISSATFFIPSPAFLAVITGGDLYSPILVSIIVSIGAGLGDMLGFLFGHSGRRLAKEKLEKSSKIRFLEKHFHKHGALIIFAMSIIPNPFFDAIGILAGALNYPILRFFTIMLAGRFLRYWILAQFGSKL</sequence>